<dbReference type="PROSITE" id="PS51198">
    <property type="entry name" value="UVRD_HELICASE_ATP_BIND"/>
    <property type="match status" value="1"/>
</dbReference>
<protein>
    <recommendedName>
        <fullName evidence="12">DNA 3'-5' helicase</fullName>
        <ecNumber evidence="12">5.6.2.4</ecNumber>
    </recommendedName>
</protein>
<keyword evidence="6" id="KW-0269">Exonuclease</keyword>
<evidence type="ECO:0000256" key="9">
    <source>
        <dbReference type="ARBA" id="ARBA00023204"/>
    </source>
</evidence>
<keyword evidence="3" id="KW-0227">DNA damage</keyword>
<dbReference type="GO" id="GO:0003677">
    <property type="term" value="F:DNA binding"/>
    <property type="evidence" value="ECO:0007669"/>
    <property type="project" value="UniProtKB-KW"/>
</dbReference>
<keyword evidence="9" id="KW-0234">DNA repair</keyword>
<evidence type="ECO:0000256" key="6">
    <source>
        <dbReference type="ARBA" id="ARBA00022839"/>
    </source>
</evidence>
<dbReference type="SUPFAM" id="SSF52540">
    <property type="entry name" value="P-loop containing nucleoside triphosphate hydrolases"/>
    <property type="match status" value="1"/>
</dbReference>
<evidence type="ECO:0000256" key="13">
    <source>
        <dbReference type="ARBA" id="ARBA00048988"/>
    </source>
</evidence>
<dbReference type="RefSeq" id="WP_114117070.1">
    <property type="nucleotide sequence ID" value="NZ_BMHU01000004.1"/>
</dbReference>
<reference evidence="17 18" key="1">
    <citation type="submission" date="2018-07" db="EMBL/GenBank/DDBJ databases">
        <title>Microbacterium endoborsara sp. nov., a novel actinobacterium isolated from Borszczowia aralocaspica.</title>
        <authorList>
            <person name="An D."/>
        </authorList>
    </citation>
    <scope>NUCLEOTIDE SEQUENCE [LARGE SCALE GENOMIC DNA]</scope>
    <source>
        <strain evidence="17 18">C1.15228</strain>
    </source>
</reference>
<evidence type="ECO:0000259" key="16">
    <source>
        <dbReference type="PROSITE" id="PS51217"/>
    </source>
</evidence>
<dbReference type="GO" id="GO:0033202">
    <property type="term" value="C:DNA helicase complex"/>
    <property type="evidence" value="ECO:0007669"/>
    <property type="project" value="TreeGrafter"/>
</dbReference>
<keyword evidence="8" id="KW-0238">DNA-binding</keyword>
<dbReference type="InterPro" id="IPR011335">
    <property type="entry name" value="Restrct_endonuc-II-like"/>
</dbReference>
<sequence length="1176" mass="128956">MSHTITAEQIADALGLHRPTPAQREVIEAPLEPALVVAGAGSGKTETMSARVLWLVANGHVRADQILGLTFTRKAAGELAERISHRLAALDEYASRGLLPRLADVLASPEFARIGRAKTDAQRAVIRREVLDELAAGWGIARRDDDHALDAMLNRPRVSTYNAFADSVVRENASRIGRDPDAEVLSGSAAWLLTRQVVFSSNHPDLVELDRSPNTVVEDVQRLSSALLDNRADPGEVRRWAARRAADFAPFVTEKGDKHWEKAYASLNALPMLLDLVEAYSAEKQRRGLLEFADQVSGALDIVESAPDVVAELRAQFPVVLLDEYQDTSVLQTRLLAGMFRGLAVMAVGDPNQSIYGWRGASSDNMHAFSTEFAGESGALSFALMTSWRNDRMVLAAANRLVEPLALPGTVKVKPLEPNPFAGIGDLEVRYPETIDGEAEAVAEWFEARRAEHAAQHPGGKPHTGAILFRAKRHMQRFADALTARGIPHRILGLGGLLSAPEVIDVVSALRVIHSPAEGSALIRLLIGPRFAVGVADMGALYDLAVELNRRDGSLAPLSDEVKDRMRGSAGIDEQVSIIDALEFLRRSPDGYRLLEAFTAEGQARLREAADVIERLRRAAGAPIPELLRMIEQELRLDVELFANETRGSARSAQLQLRAFAEEVRGFLSIDERGTLSSLLAWIDQAERQDDLAPRAEPPEPGVVQLLTIHGSKGLEWDAVAVVRLVAGELPSSPRDLQAGFATGELPDPFRGDSAARPSFQWLAPAIVTDETRKELTTELAEAFDAFRGAVREASAREDRRLAYVAVTRARGHLLLTGSHWAGQTRPRAASTYLDEILQEIEARVQAADAGIVDGGEPGEDRPLFADAAVRERYAARAKAARLVTAELEKTAENPYEGDGATAQWPLDPLGARRGAVERAAAEVRAAAAAEMTPEIRRLLAERDEKNRAAALAIPVRVPASKFKDYVVDFEGTIGELERPMPERPYRQTRLGTLFHQWVEQRSGLAGSAASPDDALWDLDDGEEWSGVAAASADDERDLAALRATFERSEWAGLEPVEVETEVDFALELDEGRPPHIMICKLDAVYRRGDRIEIVDWKTGKAPRTDAEKTDRMLQLALYRLAYHRRHGVPLDQIDAVLYYVPDDLVLRDTHPADEREIVERWRAATRGRDAARSAG</sequence>
<dbReference type="GO" id="GO:0005524">
    <property type="term" value="F:ATP binding"/>
    <property type="evidence" value="ECO:0007669"/>
    <property type="project" value="UniProtKB-UniRule"/>
</dbReference>
<comment type="catalytic activity">
    <reaction evidence="13">
        <text>ATP + H2O = ADP + phosphate + H(+)</text>
        <dbReference type="Rhea" id="RHEA:13065"/>
        <dbReference type="ChEBI" id="CHEBI:15377"/>
        <dbReference type="ChEBI" id="CHEBI:15378"/>
        <dbReference type="ChEBI" id="CHEBI:30616"/>
        <dbReference type="ChEBI" id="CHEBI:43474"/>
        <dbReference type="ChEBI" id="CHEBI:456216"/>
        <dbReference type="EC" id="5.6.2.4"/>
    </reaction>
</comment>
<dbReference type="GO" id="GO:0043138">
    <property type="term" value="F:3'-5' DNA helicase activity"/>
    <property type="evidence" value="ECO:0007669"/>
    <property type="project" value="UniProtKB-EC"/>
</dbReference>
<evidence type="ECO:0000256" key="3">
    <source>
        <dbReference type="ARBA" id="ARBA00022763"/>
    </source>
</evidence>
<keyword evidence="7 14" id="KW-0067">ATP-binding</keyword>
<feature type="domain" description="UvrD-like helicase ATP-binding" evidence="15">
    <location>
        <begin position="17"/>
        <end position="391"/>
    </location>
</feature>
<dbReference type="InterPro" id="IPR014016">
    <property type="entry name" value="UvrD-like_ATP-bd"/>
</dbReference>
<dbReference type="PROSITE" id="PS51217">
    <property type="entry name" value="UVRD_HELICASE_CTER"/>
    <property type="match status" value="1"/>
</dbReference>
<organism evidence="17 18">
    <name type="scientific">Microbacterium sorbitolivorans</name>
    <dbReference type="NCBI Taxonomy" id="1867410"/>
    <lineage>
        <taxon>Bacteria</taxon>
        <taxon>Bacillati</taxon>
        <taxon>Actinomycetota</taxon>
        <taxon>Actinomycetes</taxon>
        <taxon>Micrococcales</taxon>
        <taxon>Microbacteriaceae</taxon>
        <taxon>Microbacterium</taxon>
    </lineage>
</organism>
<keyword evidence="4 14" id="KW-0378">Hydrolase</keyword>
<dbReference type="SUPFAM" id="SSF52980">
    <property type="entry name" value="Restriction endonuclease-like"/>
    <property type="match status" value="1"/>
</dbReference>
<comment type="catalytic activity">
    <reaction evidence="11">
        <text>Couples ATP hydrolysis with the unwinding of duplex DNA by translocating in the 3'-5' direction.</text>
        <dbReference type="EC" id="5.6.2.4"/>
    </reaction>
</comment>
<dbReference type="Proteomes" id="UP000253508">
    <property type="component" value="Unassembled WGS sequence"/>
</dbReference>
<evidence type="ECO:0000313" key="18">
    <source>
        <dbReference type="Proteomes" id="UP000253508"/>
    </source>
</evidence>
<evidence type="ECO:0000256" key="7">
    <source>
        <dbReference type="ARBA" id="ARBA00022840"/>
    </source>
</evidence>
<keyword evidence="18" id="KW-1185">Reference proteome</keyword>
<gene>
    <name evidence="17" type="ORF">DTO57_05010</name>
</gene>
<dbReference type="GO" id="GO:0000725">
    <property type="term" value="P:recombinational repair"/>
    <property type="evidence" value="ECO:0007669"/>
    <property type="project" value="TreeGrafter"/>
</dbReference>
<evidence type="ECO:0000259" key="15">
    <source>
        <dbReference type="PROSITE" id="PS51198"/>
    </source>
</evidence>
<dbReference type="InterPro" id="IPR027417">
    <property type="entry name" value="P-loop_NTPase"/>
</dbReference>
<dbReference type="Pfam" id="PF13361">
    <property type="entry name" value="UvrD_C"/>
    <property type="match status" value="1"/>
</dbReference>
<dbReference type="InterPro" id="IPR011604">
    <property type="entry name" value="PDDEXK-like_dom_sf"/>
</dbReference>
<evidence type="ECO:0000256" key="8">
    <source>
        <dbReference type="ARBA" id="ARBA00023125"/>
    </source>
</evidence>
<keyword evidence="1" id="KW-0540">Nuclease</keyword>
<keyword evidence="2 14" id="KW-0547">Nucleotide-binding</keyword>
<accession>A0A367Y8L8</accession>
<comment type="caution">
    <text evidence="17">The sequence shown here is derived from an EMBL/GenBank/DDBJ whole genome shotgun (WGS) entry which is preliminary data.</text>
</comment>
<keyword evidence="5 14" id="KW-0347">Helicase</keyword>
<evidence type="ECO:0000256" key="4">
    <source>
        <dbReference type="ARBA" id="ARBA00022801"/>
    </source>
</evidence>
<evidence type="ECO:0000256" key="14">
    <source>
        <dbReference type="PROSITE-ProRule" id="PRU00560"/>
    </source>
</evidence>
<evidence type="ECO:0000256" key="10">
    <source>
        <dbReference type="ARBA" id="ARBA00023235"/>
    </source>
</evidence>
<dbReference type="GO" id="GO:0004527">
    <property type="term" value="F:exonuclease activity"/>
    <property type="evidence" value="ECO:0007669"/>
    <property type="project" value="UniProtKB-KW"/>
</dbReference>
<feature type="domain" description="UvrD-like helicase C-terminal" evidence="16">
    <location>
        <begin position="392"/>
        <end position="714"/>
    </location>
</feature>
<keyword evidence="10" id="KW-0413">Isomerase</keyword>
<proteinExistence type="predicted"/>
<dbReference type="GO" id="GO:0005829">
    <property type="term" value="C:cytosol"/>
    <property type="evidence" value="ECO:0007669"/>
    <property type="project" value="TreeGrafter"/>
</dbReference>
<evidence type="ECO:0000256" key="11">
    <source>
        <dbReference type="ARBA" id="ARBA00034617"/>
    </source>
</evidence>
<dbReference type="EMBL" id="QORO01000001">
    <property type="protein sequence ID" value="RCK61969.1"/>
    <property type="molecule type" value="Genomic_DNA"/>
</dbReference>
<dbReference type="InterPro" id="IPR038726">
    <property type="entry name" value="PDDEXK_AddAB-type"/>
</dbReference>
<dbReference type="PANTHER" id="PTHR11070">
    <property type="entry name" value="UVRD / RECB / PCRA DNA HELICASE FAMILY MEMBER"/>
    <property type="match status" value="1"/>
</dbReference>
<dbReference type="PANTHER" id="PTHR11070:SF55">
    <property type="entry name" value="DNA 3'-5' HELICASE"/>
    <property type="match status" value="1"/>
</dbReference>
<feature type="binding site" evidence="14">
    <location>
        <begin position="38"/>
        <end position="45"/>
    </location>
    <ligand>
        <name>ATP</name>
        <dbReference type="ChEBI" id="CHEBI:30616"/>
    </ligand>
</feature>
<dbReference type="Gene3D" id="3.90.320.10">
    <property type="match status" value="1"/>
</dbReference>
<dbReference type="AlphaFoldDB" id="A0A367Y8L8"/>
<name>A0A367Y8L8_9MICO</name>
<dbReference type="OrthoDB" id="4812256at2"/>
<dbReference type="Gene3D" id="1.10.486.10">
    <property type="entry name" value="PCRA, domain 4"/>
    <property type="match status" value="1"/>
</dbReference>
<dbReference type="Gene3D" id="3.40.50.300">
    <property type="entry name" value="P-loop containing nucleotide triphosphate hydrolases"/>
    <property type="match status" value="4"/>
</dbReference>
<dbReference type="CDD" id="cd17932">
    <property type="entry name" value="DEXQc_UvrD"/>
    <property type="match status" value="1"/>
</dbReference>
<evidence type="ECO:0000256" key="1">
    <source>
        <dbReference type="ARBA" id="ARBA00022722"/>
    </source>
</evidence>
<dbReference type="EC" id="5.6.2.4" evidence="12"/>
<evidence type="ECO:0000256" key="5">
    <source>
        <dbReference type="ARBA" id="ARBA00022806"/>
    </source>
</evidence>
<dbReference type="InterPro" id="IPR000212">
    <property type="entry name" value="DNA_helicase_UvrD/REP"/>
</dbReference>
<dbReference type="InterPro" id="IPR014017">
    <property type="entry name" value="DNA_helicase_UvrD-like_C"/>
</dbReference>
<evidence type="ECO:0000313" key="17">
    <source>
        <dbReference type="EMBL" id="RCK61969.1"/>
    </source>
</evidence>
<evidence type="ECO:0000256" key="12">
    <source>
        <dbReference type="ARBA" id="ARBA00034808"/>
    </source>
</evidence>
<dbReference type="Pfam" id="PF00580">
    <property type="entry name" value="UvrD-helicase"/>
    <property type="match status" value="1"/>
</dbReference>
<dbReference type="Pfam" id="PF12705">
    <property type="entry name" value="PDDEXK_1"/>
    <property type="match status" value="1"/>
</dbReference>
<evidence type="ECO:0000256" key="2">
    <source>
        <dbReference type="ARBA" id="ARBA00022741"/>
    </source>
</evidence>